<dbReference type="EMBL" id="JADBGI010000033">
    <property type="protein sequence ID" value="MBE3002085.1"/>
    <property type="molecule type" value="Genomic_DNA"/>
</dbReference>
<gene>
    <name evidence="2" type="ORF">IDM40_25790</name>
</gene>
<name>A0ABR9PE14_9ACTN</name>
<dbReference type="RefSeq" id="WP_193124677.1">
    <property type="nucleotide sequence ID" value="NZ_JADBGI010000033.1"/>
</dbReference>
<organism evidence="2 3">
    <name type="scientific">Nocardiopsis coralli</name>
    <dbReference type="NCBI Taxonomy" id="2772213"/>
    <lineage>
        <taxon>Bacteria</taxon>
        <taxon>Bacillati</taxon>
        <taxon>Actinomycetota</taxon>
        <taxon>Actinomycetes</taxon>
        <taxon>Streptosporangiales</taxon>
        <taxon>Nocardiopsidaceae</taxon>
        <taxon>Nocardiopsis</taxon>
    </lineage>
</organism>
<dbReference type="InterPro" id="IPR007393">
    <property type="entry name" value="YlxR_dom"/>
</dbReference>
<dbReference type="Gene3D" id="3.30.1230.10">
    <property type="entry name" value="YlxR-like"/>
    <property type="match status" value="1"/>
</dbReference>
<accession>A0ABR9PE14</accession>
<dbReference type="InterPro" id="IPR035931">
    <property type="entry name" value="YlxR-like_sf"/>
</dbReference>
<dbReference type="InterPro" id="IPR037465">
    <property type="entry name" value="YlxR"/>
</dbReference>
<sequence length="104" mass="10989">MVAPEGSGHPVRTCVGCRSRAAKADLVRLVLDNGRVTPDTRGGMPGRGAHLHRDHRCLELAQRRRAWSRAFRTAAPGGADGWDDSLVAALVGSAPRDSRGHGSG</sequence>
<evidence type="ECO:0000259" key="1">
    <source>
        <dbReference type="Pfam" id="PF04296"/>
    </source>
</evidence>
<evidence type="ECO:0000313" key="2">
    <source>
        <dbReference type="EMBL" id="MBE3002085.1"/>
    </source>
</evidence>
<protein>
    <submittedName>
        <fullName evidence="2">YlxR family protein</fullName>
    </submittedName>
</protein>
<dbReference type="PANTHER" id="PTHR34215">
    <property type="entry name" value="BLL0784 PROTEIN"/>
    <property type="match status" value="1"/>
</dbReference>
<keyword evidence="3" id="KW-1185">Reference proteome</keyword>
<feature type="domain" description="YlxR" evidence="1">
    <location>
        <begin position="12"/>
        <end position="76"/>
    </location>
</feature>
<proteinExistence type="predicted"/>
<dbReference type="Proteomes" id="UP000806528">
    <property type="component" value="Unassembled WGS sequence"/>
</dbReference>
<evidence type="ECO:0000313" key="3">
    <source>
        <dbReference type="Proteomes" id="UP000806528"/>
    </source>
</evidence>
<dbReference type="SUPFAM" id="SSF64376">
    <property type="entry name" value="YlxR-like"/>
    <property type="match status" value="1"/>
</dbReference>
<reference evidence="2 3" key="1">
    <citation type="submission" date="2020-09" db="EMBL/GenBank/DDBJ databases">
        <title>Diversity and distribution of actinomycetes associated with coral in the coast of Hainan.</title>
        <authorList>
            <person name="Li F."/>
        </authorList>
    </citation>
    <scope>NUCLEOTIDE SEQUENCE [LARGE SCALE GENOMIC DNA]</scope>
    <source>
        <strain evidence="2 3">HNM0947</strain>
    </source>
</reference>
<dbReference type="PANTHER" id="PTHR34215:SF1">
    <property type="entry name" value="YLXR DOMAIN-CONTAINING PROTEIN"/>
    <property type="match status" value="1"/>
</dbReference>
<dbReference type="Pfam" id="PF04296">
    <property type="entry name" value="YlxR"/>
    <property type="match status" value="1"/>
</dbReference>
<comment type="caution">
    <text evidence="2">The sequence shown here is derived from an EMBL/GenBank/DDBJ whole genome shotgun (WGS) entry which is preliminary data.</text>
</comment>